<accession>A0A3S3MUG0</accession>
<keyword evidence="1" id="KW-0489">Methyltransferase</keyword>
<proteinExistence type="predicted"/>
<dbReference type="AlphaFoldDB" id="A0A3S3MUG0"/>
<reference evidence="1 2" key="1">
    <citation type="journal article" date="2019" name="Nat. Plants">
        <title>Stout camphor tree genome fills gaps in understanding of flowering plant genome evolution.</title>
        <authorList>
            <person name="Chaw S.M."/>
            <person name="Liu Y.C."/>
            <person name="Wu Y.W."/>
            <person name="Wang H.Y."/>
            <person name="Lin C.I."/>
            <person name="Wu C.S."/>
            <person name="Ke H.M."/>
            <person name="Chang L.Y."/>
            <person name="Hsu C.Y."/>
            <person name="Yang H.T."/>
            <person name="Sudianto E."/>
            <person name="Hsu M.H."/>
            <person name="Wu K.P."/>
            <person name="Wang L.N."/>
            <person name="Leebens-Mack J.H."/>
            <person name="Tsai I.J."/>
        </authorList>
    </citation>
    <scope>NUCLEOTIDE SEQUENCE [LARGE SCALE GENOMIC DNA]</scope>
    <source>
        <strain evidence="2">cv. Chaw 1501</strain>
        <tissue evidence="1">Young leaves</tissue>
    </source>
</reference>
<keyword evidence="1" id="KW-0808">Transferase</keyword>
<evidence type="ECO:0000313" key="1">
    <source>
        <dbReference type="EMBL" id="RWR79726.1"/>
    </source>
</evidence>
<organism evidence="1 2">
    <name type="scientific">Cinnamomum micranthum f. kanehirae</name>
    <dbReference type="NCBI Taxonomy" id="337451"/>
    <lineage>
        <taxon>Eukaryota</taxon>
        <taxon>Viridiplantae</taxon>
        <taxon>Streptophyta</taxon>
        <taxon>Embryophyta</taxon>
        <taxon>Tracheophyta</taxon>
        <taxon>Spermatophyta</taxon>
        <taxon>Magnoliopsida</taxon>
        <taxon>Magnoliidae</taxon>
        <taxon>Laurales</taxon>
        <taxon>Lauraceae</taxon>
        <taxon>Cinnamomum</taxon>
    </lineage>
</organism>
<dbReference type="EMBL" id="QPKB01000003">
    <property type="protein sequence ID" value="RWR79726.1"/>
    <property type="molecule type" value="Genomic_DNA"/>
</dbReference>
<name>A0A3S3MUG0_9MAGN</name>
<gene>
    <name evidence="1" type="ORF">CKAN_00831900</name>
</gene>
<protein>
    <submittedName>
        <fullName evidence="1">Protein N-lysine methyltransferase METTL21A</fullName>
    </submittedName>
</protein>
<dbReference type="OrthoDB" id="46564at2759"/>
<keyword evidence="2" id="KW-1185">Reference proteome</keyword>
<sequence>MKKPIIIRYNAGDCADRRRLMASLILSLPPSLPLNLPASAAIITSSYDNHGKQPLPLLSSPFHSWKQSHRHPTGFDLVLGAVEQLLHLRGGQCKFTLAHIPQVKMMDAMAVDEAIWHGMKISEVDWTRSMGPVDMADRTHFFFS</sequence>
<dbReference type="GO" id="GO:0008168">
    <property type="term" value="F:methyltransferase activity"/>
    <property type="evidence" value="ECO:0007669"/>
    <property type="project" value="UniProtKB-KW"/>
</dbReference>
<dbReference type="Proteomes" id="UP000283530">
    <property type="component" value="Unassembled WGS sequence"/>
</dbReference>
<dbReference type="GO" id="GO:0032259">
    <property type="term" value="P:methylation"/>
    <property type="evidence" value="ECO:0007669"/>
    <property type="project" value="UniProtKB-KW"/>
</dbReference>
<comment type="caution">
    <text evidence="1">The sequence shown here is derived from an EMBL/GenBank/DDBJ whole genome shotgun (WGS) entry which is preliminary data.</text>
</comment>
<evidence type="ECO:0000313" key="2">
    <source>
        <dbReference type="Proteomes" id="UP000283530"/>
    </source>
</evidence>